<dbReference type="InterPro" id="IPR054044">
    <property type="entry name" value="PFIN"/>
</dbReference>
<proteinExistence type="predicted"/>
<dbReference type="Pfam" id="PF22162">
    <property type="entry name" value="PFIN"/>
    <property type="match status" value="1"/>
</dbReference>
<sequence>MVSITVEENSWGSRFLIFSVPLPNHPPVFMSMKVTEYNSDKSGVVIVDSEKFLQLWRNEPYSIHREQANGNPETWPNDYKYLAAAKGFSHGYDNPVPLAHVSHGKGTRTIVSYKFLWFGRCERQEQFHHVGFTNGVTRTIWLLSQGCAAFPIECEMPGARELPPGVRVVVASLKWSQA</sequence>
<protein>
    <submittedName>
        <fullName evidence="1">Uncharacterized protein</fullName>
    </submittedName>
</protein>
<dbReference type="OrthoDB" id="5679866at2"/>
<reference evidence="1" key="1">
    <citation type="submission" date="2018-10" db="EMBL/GenBank/DDBJ databases">
        <title>Acidithiobacillus sulfuriphilus sp. nov.: an extremely acidophilic sulfur-oxidizing chemolithotroph isolated from a neutral pH environment.</title>
        <authorList>
            <person name="Falagan C."/>
            <person name="Moya-Beltran A."/>
            <person name="Quatrini R."/>
            <person name="Johnson D.B."/>
        </authorList>
    </citation>
    <scope>NUCLEOTIDE SEQUENCE [LARGE SCALE GENOMIC DNA]</scope>
    <source>
        <strain evidence="1">CJ-2</strain>
    </source>
</reference>
<dbReference type="RefSeq" id="WP_123103016.1">
    <property type="nucleotide sequence ID" value="NZ_CP127527.1"/>
</dbReference>
<name>A0A3M8R893_9PROT</name>
<comment type="caution">
    <text evidence="1">The sequence shown here is derived from an EMBL/GenBank/DDBJ whole genome shotgun (WGS) entry which is preliminary data.</text>
</comment>
<evidence type="ECO:0000313" key="1">
    <source>
        <dbReference type="EMBL" id="RNF64796.1"/>
    </source>
</evidence>
<gene>
    <name evidence="1" type="ORF">EC580_05620</name>
</gene>
<organism evidence="1">
    <name type="scientific">Acidithiobacillus sulfuriphilus</name>
    <dbReference type="NCBI Taxonomy" id="1867749"/>
    <lineage>
        <taxon>Bacteria</taxon>
        <taxon>Pseudomonadati</taxon>
        <taxon>Pseudomonadota</taxon>
        <taxon>Acidithiobacillia</taxon>
        <taxon>Acidithiobacillales</taxon>
        <taxon>Acidithiobacillaceae</taxon>
        <taxon>Acidithiobacillus</taxon>
    </lineage>
</organism>
<accession>A0A3M8R893</accession>
<dbReference type="EMBL" id="RIZI01000148">
    <property type="protein sequence ID" value="RNF64796.1"/>
    <property type="molecule type" value="Genomic_DNA"/>
</dbReference>
<dbReference type="AlphaFoldDB" id="A0A3M8R893"/>